<proteinExistence type="predicted"/>
<dbReference type="PANTHER" id="PTHR45913:SF19">
    <property type="entry name" value="LOW QUALITY PROTEIN: ZINC FINGER BED DOMAIN-CONTAINING PROTEIN 5-LIKE"/>
    <property type="match status" value="1"/>
</dbReference>
<accession>A0A0C2IY25</accession>
<dbReference type="Proteomes" id="UP000031668">
    <property type="component" value="Unassembled WGS sequence"/>
</dbReference>
<comment type="caution">
    <text evidence="1">The sequence shown here is derived from an EMBL/GenBank/DDBJ whole genome shotgun (WGS) entry which is preliminary data.</text>
</comment>
<reference evidence="1 2" key="1">
    <citation type="journal article" date="2014" name="Genome Biol. Evol.">
        <title>The genome of the myxosporean Thelohanellus kitauei shows adaptations to nutrient acquisition within its fish host.</title>
        <authorList>
            <person name="Yang Y."/>
            <person name="Xiong J."/>
            <person name="Zhou Z."/>
            <person name="Huo F."/>
            <person name="Miao W."/>
            <person name="Ran C."/>
            <person name="Liu Y."/>
            <person name="Zhang J."/>
            <person name="Feng J."/>
            <person name="Wang M."/>
            <person name="Wang M."/>
            <person name="Wang L."/>
            <person name="Yao B."/>
        </authorList>
    </citation>
    <scope>NUCLEOTIDE SEQUENCE [LARGE SCALE GENOMIC DNA]</scope>
    <source>
        <strain evidence="1">Wuqing</strain>
    </source>
</reference>
<gene>
    <name evidence="1" type="ORF">RF11_15880</name>
</gene>
<dbReference type="AlphaFoldDB" id="A0A0C2IY25"/>
<protein>
    <submittedName>
        <fullName evidence="1">Uncharacterized protein</fullName>
    </submittedName>
</protein>
<dbReference type="PANTHER" id="PTHR45913">
    <property type="entry name" value="EPM2A-INTERACTING PROTEIN 1"/>
    <property type="match status" value="1"/>
</dbReference>
<name>A0A0C2IY25_THEKT</name>
<organism evidence="1 2">
    <name type="scientific">Thelohanellus kitauei</name>
    <name type="common">Myxosporean</name>
    <dbReference type="NCBI Taxonomy" id="669202"/>
    <lineage>
        <taxon>Eukaryota</taxon>
        <taxon>Metazoa</taxon>
        <taxon>Cnidaria</taxon>
        <taxon>Myxozoa</taxon>
        <taxon>Myxosporea</taxon>
        <taxon>Bivalvulida</taxon>
        <taxon>Platysporina</taxon>
        <taxon>Myxobolidae</taxon>
        <taxon>Thelohanellus</taxon>
    </lineage>
</organism>
<sequence>MEAEHKHLLQHTENPWLARHRIMQRFYELKEALLIFINHNYESMGRRKGGTYDMFPLLADFVPGNHISTDAISGNFLNHLQPLSHYFHLYFGVEDYSLLPDKVIDVKLPFSTTYWCVITFSGITAIKAKYRSILGIENDTHVVNKNTDTLGLFLLLKTGLAFQEKENC</sequence>
<evidence type="ECO:0000313" key="1">
    <source>
        <dbReference type="EMBL" id="KII70309.1"/>
    </source>
</evidence>
<keyword evidence="2" id="KW-1185">Reference proteome</keyword>
<evidence type="ECO:0000313" key="2">
    <source>
        <dbReference type="Proteomes" id="UP000031668"/>
    </source>
</evidence>
<dbReference type="EMBL" id="JWZT01002099">
    <property type="protein sequence ID" value="KII70309.1"/>
    <property type="molecule type" value="Genomic_DNA"/>
</dbReference>